<sequence length="240" mass="25703">MTHHSYALWSRRFGDCFGLQREDGVAGARRRRRRRRRMVSPVKGGVMLAAPSSTSPSTPYLHPPRPPAPAPSPRAAPPPPPAPPPPGLPAPPPLPPPPPPPPSPPPRPPPAWAARPPPPPAAAVTEQLPCSASTVDLDGWDRVVVDQHWLSPASVAAFEEEEGGRRHRLRRRLKRCKRRPSPEVTGAASVPTFELGGRGREVAGTSTGKEGGGRSPVVDGRGDRAPERRGEKRMLGTVCC</sequence>
<keyword evidence="3" id="KW-1185">Reference proteome</keyword>
<dbReference type="Gramene" id="OB02G24760.1">
    <property type="protein sequence ID" value="OB02G24760.1"/>
    <property type="gene ID" value="OB02G24760"/>
</dbReference>
<dbReference type="AlphaFoldDB" id="J3LCV9"/>
<feature type="compositionally biased region" description="Basic residues" evidence="1">
    <location>
        <begin position="28"/>
        <end position="38"/>
    </location>
</feature>
<dbReference type="Proteomes" id="UP000006038">
    <property type="component" value="Unassembled WGS sequence"/>
</dbReference>
<name>J3LCV9_ORYBR</name>
<evidence type="ECO:0000313" key="2">
    <source>
        <dbReference type="EnsemblPlants" id="OB02G24760.1"/>
    </source>
</evidence>
<proteinExistence type="predicted"/>
<dbReference type="EnsemblPlants" id="OB02G24760.1">
    <property type="protein sequence ID" value="OB02G24760.1"/>
    <property type="gene ID" value="OB02G24760"/>
</dbReference>
<feature type="compositionally biased region" description="Basic and acidic residues" evidence="1">
    <location>
        <begin position="220"/>
        <end position="234"/>
    </location>
</feature>
<evidence type="ECO:0000313" key="3">
    <source>
        <dbReference type="Proteomes" id="UP000006038"/>
    </source>
</evidence>
<feature type="compositionally biased region" description="Pro residues" evidence="1">
    <location>
        <begin position="61"/>
        <end position="121"/>
    </location>
</feature>
<evidence type="ECO:0000256" key="1">
    <source>
        <dbReference type="SAM" id="MobiDB-lite"/>
    </source>
</evidence>
<feature type="region of interest" description="Disordered" evidence="1">
    <location>
        <begin position="176"/>
        <end position="240"/>
    </location>
</feature>
<organism evidence="2">
    <name type="scientific">Oryza brachyantha</name>
    <name type="common">malo sina</name>
    <dbReference type="NCBI Taxonomy" id="4533"/>
    <lineage>
        <taxon>Eukaryota</taxon>
        <taxon>Viridiplantae</taxon>
        <taxon>Streptophyta</taxon>
        <taxon>Embryophyta</taxon>
        <taxon>Tracheophyta</taxon>
        <taxon>Spermatophyta</taxon>
        <taxon>Magnoliopsida</taxon>
        <taxon>Liliopsida</taxon>
        <taxon>Poales</taxon>
        <taxon>Poaceae</taxon>
        <taxon>BOP clade</taxon>
        <taxon>Oryzoideae</taxon>
        <taxon>Oryzeae</taxon>
        <taxon>Oryzinae</taxon>
        <taxon>Oryza</taxon>
    </lineage>
</organism>
<feature type="region of interest" description="Disordered" evidence="1">
    <location>
        <begin position="23"/>
        <end position="127"/>
    </location>
</feature>
<accession>J3LCV9</accession>
<dbReference type="OMA" id="ARIEYSC"/>
<dbReference type="HOGENOM" id="CLU_1157935_0_0_1"/>
<protein>
    <submittedName>
        <fullName evidence="2">Uncharacterized protein</fullName>
    </submittedName>
</protein>
<dbReference type="PRINTS" id="PR00806">
    <property type="entry name" value="VINCULIN"/>
</dbReference>
<reference evidence="2" key="1">
    <citation type="submission" date="2013-04" db="UniProtKB">
        <authorList>
            <consortium name="EnsemblPlants"/>
        </authorList>
    </citation>
    <scope>IDENTIFICATION</scope>
</reference>